<dbReference type="Proteomes" id="UP000076630">
    <property type="component" value="Unassembled WGS sequence"/>
</dbReference>
<dbReference type="OrthoDB" id="1041092at2"/>
<dbReference type="Gene3D" id="2.130.10.10">
    <property type="entry name" value="YVTN repeat-like/Quinoprotein amine dehydrogenase"/>
    <property type="match status" value="1"/>
</dbReference>
<reference evidence="2 3" key="1">
    <citation type="submission" date="2016-01" db="EMBL/GenBank/DDBJ databases">
        <title>Whole genome sequencing of Myroides marinus L41.</title>
        <authorList>
            <person name="Hong K.W."/>
        </authorList>
    </citation>
    <scope>NUCLEOTIDE SEQUENCE [LARGE SCALE GENOMIC DNA]</scope>
    <source>
        <strain evidence="2 3">L41</strain>
    </source>
</reference>
<feature type="chain" id="PRO_5007846889" description="DUF5074 domain-containing protein" evidence="1">
    <location>
        <begin position="23"/>
        <end position="475"/>
    </location>
</feature>
<feature type="signal peptide" evidence="1">
    <location>
        <begin position="1"/>
        <end position="22"/>
    </location>
</feature>
<dbReference type="AlphaFoldDB" id="A0A163VWF8"/>
<dbReference type="InterPro" id="IPR015943">
    <property type="entry name" value="WD40/YVTN_repeat-like_dom_sf"/>
</dbReference>
<dbReference type="RefSeq" id="WP_038985905.1">
    <property type="nucleotide sequence ID" value="NZ_JWJO01000018.1"/>
</dbReference>
<evidence type="ECO:0008006" key="4">
    <source>
        <dbReference type="Google" id="ProtNLM"/>
    </source>
</evidence>
<name>A0A163VWF8_9FLAO</name>
<evidence type="ECO:0000313" key="3">
    <source>
        <dbReference type="Proteomes" id="UP000076630"/>
    </source>
</evidence>
<dbReference type="Pfam" id="PF16819">
    <property type="entry name" value="DUF5074"/>
    <property type="match status" value="1"/>
</dbReference>
<accession>A0A163VWF8</accession>
<dbReference type="InterPro" id="IPR031815">
    <property type="entry name" value="DUF5074"/>
</dbReference>
<protein>
    <recommendedName>
        <fullName evidence="4">DUF5074 domain-containing protein</fullName>
    </recommendedName>
</protein>
<evidence type="ECO:0000313" key="2">
    <source>
        <dbReference type="EMBL" id="KZE75501.1"/>
    </source>
</evidence>
<sequence length="475" mass="52007">MKKTILTRSLVFSLLAFTIACSSNDDNQNENGFKIIPPSQPTPLIQPSGFYIANEGWFGHEEGSVNFLDYGLNRSYRIYANANEGKTLGTTTTMGVAFGENYYLISKQRNKLVVTDKSFKEIKTIKDIPGSQANAFVGISNNKAYISTTNGIAILNTSDLIIRGTVNGVTKMTGNMVYVDGKVYAVVQGGGLVIIDTDTDAVIGTKEGGYTQVTLDKNGIVWAGKGNEIERINPKDNKDNKSFSIANAPIQGKWGAWNPGSMSPSMKEDAIYWIANDGAWNGGSKIAKFNTQTGELNTEFFDLGKDDLGKSLEFYAAGLRVDPVKDDLVLVYKRAGWGDNGGYNWTKIVSNTGSAKGSVFMEGGTVNEAKGHYWFPSIPFFQDNNAPEILVNQIVLKANKEFRVALKDIVVDQDSPYALIEKSVKNLENEFGYATIEGEELVLKPSSKIGKTTMSMTVISNGKKVQKNVEVWVRE</sequence>
<dbReference type="PROSITE" id="PS51257">
    <property type="entry name" value="PROKAR_LIPOPROTEIN"/>
    <property type="match status" value="1"/>
</dbReference>
<organism evidence="2 3">
    <name type="scientific">Myroides marinus</name>
    <dbReference type="NCBI Taxonomy" id="703342"/>
    <lineage>
        <taxon>Bacteria</taxon>
        <taxon>Pseudomonadati</taxon>
        <taxon>Bacteroidota</taxon>
        <taxon>Flavobacteriia</taxon>
        <taxon>Flavobacteriales</taxon>
        <taxon>Flavobacteriaceae</taxon>
        <taxon>Myroides</taxon>
    </lineage>
</organism>
<dbReference type="InterPro" id="IPR011044">
    <property type="entry name" value="Quino_amine_DH_bsu"/>
</dbReference>
<keyword evidence="3" id="KW-1185">Reference proteome</keyword>
<proteinExistence type="predicted"/>
<keyword evidence="1" id="KW-0732">Signal</keyword>
<dbReference type="SUPFAM" id="SSF50969">
    <property type="entry name" value="YVTN repeat-like/Quinoprotein amine dehydrogenase"/>
    <property type="match status" value="1"/>
</dbReference>
<gene>
    <name evidence="2" type="ORF">AV926_01835</name>
</gene>
<dbReference type="EMBL" id="LQNU01000083">
    <property type="protein sequence ID" value="KZE75501.1"/>
    <property type="molecule type" value="Genomic_DNA"/>
</dbReference>
<evidence type="ECO:0000256" key="1">
    <source>
        <dbReference type="SAM" id="SignalP"/>
    </source>
</evidence>
<comment type="caution">
    <text evidence="2">The sequence shown here is derived from an EMBL/GenBank/DDBJ whole genome shotgun (WGS) entry which is preliminary data.</text>
</comment>